<dbReference type="SUPFAM" id="SSF51905">
    <property type="entry name" value="FAD/NAD(P)-binding domain"/>
    <property type="match status" value="1"/>
</dbReference>
<dbReference type="InParanoid" id="A0A316V8X9"/>
<dbReference type="GO" id="GO:0050661">
    <property type="term" value="F:NADP binding"/>
    <property type="evidence" value="ECO:0007669"/>
    <property type="project" value="InterPro"/>
</dbReference>
<sequence length="589" mass="67521">MAVQRKNNNIDYKSLPAEYHNVIAIGAGVTSLALTCHLQLMSNEKDFLILEREGGIGGTWWSNTYPGAGCDIPIPLYSFSFAQKRNWSSFFALHDEIRTYLQEVADRFDLTRKSRFFTEVHLAEWDEDLGLWHVYTRPAKGIKGGNDETESAPPKHYLCKILFTGLGHLNIPNDCDIPGNESFKGPIFHSARWDHSVSLANKNVFVIGNGCSAAQFVPQIAKEAKQVNQAVRSKHWYAQRPHDPFDFALWRWMLLYVPGLYKVQRWLIALALEFSMLNMFRHRLGTFFRNRFAAKCIRYAKKTAPEKYHKAIIPSLEEVVPGCKRRVFDTGYLESLQRQNVDLVTSHVTQIKENTVITKDGTEYPADVIVLANGFKIKDAGFPLKIVGRNGVNLQDYWKQNGGPQTYRSCMISHFPNFFEGMGTNSGTGHFSFMFTAECQAQFAIRVMQPILETPRPFIFDAKNPSFKRGATVTCKTEAEEDEVVWAQSTSYQKMVYGYNCSTWYVDAESGRQTTMYPSWQFMFWLRSAYPLYHKDLIYQDCKPPGGYLTQFREWLGIGGIPKPSQELIKRFKAGEFTTRETPKERLSK</sequence>
<organism evidence="5 6">
    <name type="scientific">Meira miltonrushii</name>
    <dbReference type="NCBI Taxonomy" id="1280837"/>
    <lineage>
        <taxon>Eukaryota</taxon>
        <taxon>Fungi</taxon>
        <taxon>Dikarya</taxon>
        <taxon>Basidiomycota</taxon>
        <taxon>Ustilaginomycotina</taxon>
        <taxon>Exobasidiomycetes</taxon>
        <taxon>Exobasidiales</taxon>
        <taxon>Brachybasidiaceae</taxon>
        <taxon>Meira</taxon>
    </lineage>
</organism>
<dbReference type="Proteomes" id="UP000245771">
    <property type="component" value="Unassembled WGS sequence"/>
</dbReference>
<dbReference type="RefSeq" id="XP_025354361.1">
    <property type="nucleotide sequence ID" value="XM_025502695.1"/>
</dbReference>
<keyword evidence="4" id="KW-0560">Oxidoreductase</keyword>
<protein>
    <submittedName>
        <fullName evidence="5">FAD/NAD(P)-binding domain-containing protein</fullName>
    </submittedName>
</protein>
<dbReference type="InterPro" id="IPR051209">
    <property type="entry name" value="FAD-bind_Monooxygenase_sf"/>
</dbReference>
<reference evidence="5 6" key="1">
    <citation type="journal article" date="2018" name="Mol. Biol. Evol.">
        <title>Broad Genomic Sampling Reveals a Smut Pathogenic Ancestry of the Fungal Clade Ustilaginomycotina.</title>
        <authorList>
            <person name="Kijpornyongpan T."/>
            <person name="Mondo S.J."/>
            <person name="Barry K."/>
            <person name="Sandor L."/>
            <person name="Lee J."/>
            <person name="Lipzen A."/>
            <person name="Pangilinan J."/>
            <person name="LaButti K."/>
            <person name="Hainaut M."/>
            <person name="Henrissat B."/>
            <person name="Grigoriev I.V."/>
            <person name="Spatafora J.W."/>
            <person name="Aime M.C."/>
        </authorList>
    </citation>
    <scope>NUCLEOTIDE SEQUENCE [LARGE SCALE GENOMIC DNA]</scope>
    <source>
        <strain evidence="5 6">MCA 3882</strain>
    </source>
</reference>
<dbReference type="PANTHER" id="PTHR42877:SF5">
    <property type="entry name" value="L-ORNITHINE N(5)-MONOOXYGENASE-RELATED"/>
    <property type="match status" value="1"/>
</dbReference>
<dbReference type="GeneID" id="37024476"/>
<accession>A0A316V8X9</accession>
<dbReference type="GO" id="GO:0050660">
    <property type="term" value="F:flavin adenine dinucleotide binding"/>
    <property type="evidence" value="ECO:0007669"/>
    <property type="project" value="InterPro"/>
</dbReference>
<evidence type="ECO:0000256" key="2">
    <source>
        <dbReference type="ARBA" id="ARBA00022630"/>
    </source>
</evidence>
<gene>
    <name evidence="5" type="ORF">FA14DRAFT_68115</name>
</gene>
<evidence type="ECO:0000256" key="1">
    <source>
        <dbReference type="ARBA" id="ARBA00010139"/>
    </source>
</evidence>
<dbReference type="Gene3D" id="3.50.50.60">
    <property type="entry name" value="FAD/NAD(P)-binding domain"/>
    <property type="match status" value="3"/>
</dbReference>
<keyword evidence="6" id="KW-1185">Reference proteome</keyword>
<comment type="similarity">
    <text evidence="1">Belongs to the FAD-binding monooxygenase family.</text>
</comment>
<dbReference type="PANTHER" id="PTHR42877">
    <property type="entry name" value="L-ORNITHINE N(5)-MONOOXYGENASE-RELATED"/>
    <property type="match status" value="1"/>
</dbReference>
<dbReference type="OrthoDB" id="74360at2759"/>
<dbReference type="STRING" id="1280837.A0A316V8X9"/>
<proteinExistence type="inferred from homology"/>
<dbReference type="EMBL" id="KZ819604">
    <property type="protein sequence ID" value="PWN34059.1"/>
    <property type="molecule type" value="Genomic_DNA"/>
</dbReference>
<name>A0A316V8X9_9BASI</name>
<dbReference type="GO" id="GO:0004499">
    <property type="term" value="F:N,N-dimethylaniline monooxygenase activity"/>
    <property type="evidence" value="ECO:0007669"/>
    <property type="project" value="InterPro"/>
</dbReference>
<evidence type="ECO:0000313" key="6">
    <source>
        <dbReference type="Proteomes" id="UP000245771"/>
    </source>
</evidence>
<evidence type="ECO:0000313" key="5">
    <source>
        <dbReference type="EMBL" id="PWN34059.1"/>
    </source>
</evidence>
<dbReference type="AlphaFoldDB" id="A0A316V8X9"/>
<evidence type="ECO:0000256" key="3">
    <source>
        <dbReference type="ARBA" id="ARBA00022827"/>
    </source>
</evidence>
<keyword evidence="2" id="KW-0285">Flavoprotein</keyword>
<dbReference type="InterPro" id="IPR036188">
    <property type="entry name" value="FAD/NAD-bd_sf"/>
</dbReference>
<keyword evidence="3" id="KW-0274">FAD</keyword>
<evidence type="ECO:0000256" key="4">
    <source>
        <dbReference type="ARBA" id="ARBA00023002"/>
    </source>
</evidence>
<dbReference type="InterPro" id="IPR020946">
    <property type="entry name" value="Flavin_mOase-like"/>
</dbReference>
<dbReference type="Pfam" id="PF00743">
    <property type="entry name" value="FMO-like"/>
    <property type="match status" value="1"/>
</dbReference>